<dbReference type="GO" id="GO:0061982">
    <property type="term" value="P:meiosis I cell cycle process"/>
    <property type="evidence" value="ECO:0007669"/>
    <property type="project" value="UniProtKB-ARBA"/>
</dbReference>
<keyword evidence="2" id="KW-0067">ATP-binding</keyword>
<dbReference type="KEGG" id="asau:88175651"/>
<dbReference type="AlphaFoldDB" id="A0AAX4HFX2"/>
<evidence type="ECO:0000256" key="3">
    <source>
        <dbReference type="SAM" id="MobiDB-lite"/>
    </source>
</evidence>
<proteinExistence type="predicted"/>
<dbReference type="GO" id="GO:0003690">
    <property type="term" value="F:double-stranded DNA binding"/>
    <property type="evidence" value="ECO:0007669"/>
    <property type="project" value="TreeGrafter"/>
</dbReference>
<evidence type="ECO:0000313" key="6">
    <source>
        <dbReference type="Proteomes" id="UP001338582"/>
    </source>
</evidence>
<dbReference type="PANTHER" id="PTHR22942:SF66">
    <property type="entry name" value="RE19845P"/>
    <property type="match status" value="1"/>
</dbReference>
<dbReference type="EMBL" id="CP138899">
    <property type="protein sequence ID" value="WPK27214.1"/>
    <property type="molecule type" value="Genomic_DNA"/>
</dbReference>
<dbReference type="GO" id="GO:0003697">
    <property type="term" value="F:single-stranded DNA binding"/>
    <property type="evidence" value="ECO:0007669"/>
    <property type="project" value="TreeGrafter"/>
</dbReference>
<keyword evidence="1" id="KW-0547">Nucleotide-binding</keyword>
<dbReference type="Pfam" id="PF08423">
    <property type="entry name" value="Rad51"/>
    <property type="match status" value="1"/>
</dbReference>
<dbReference type="Gene3D" id="3.40.50.300">
    <property type="entry name" value="P-loop containing nucleotide triphosphate hydrolases"/>
    <property type="match status" value="1"/>
</dbReference>
<dbReference type="Proteomes" id="UP001338582">
    <property type="component" value="Chromosome 6"/>
</dbReference>
<feature type="domain" description="RecA family profile 1" evidence="4">
    <location>
        <begin position="82"/>
        <end position="298"/>
    </location>
</feature>
<dbReference type="PROSITE" id="PS50162">
    <property type="entry name" value="RECA_2"/>
    <property type="match status" value="1"/>
</dbReference>
<dbReference type="GO" id="GO:0000150">
    <property type="term" value="F:DNA strand exchange activity"/>
    <property type="evidence" value="ECO:0007669"/>
    <property type="project" value="TreeGrafter"/>
</dbReference>
<dbReference type="GeneID" id="88175651"/>
<dbReference type="GO" id="GO:0042148">
    <property type="term" value="P:DNA strand invasion"/>
    <property type="evidence" value="ECO:0007669"/>
    <property type="project" value="TreeGrafter"/>
</dbReference>
<dbReference type="SMART" id="SM00382">
    <property type="entry name" value="AAA"/>
    <property type="match status" value="1"/>
</dbReference>
<accession>A0AAX4HFX2</accession>
<evidence type="ECO:0000256" key="2">
    <source>
        <dbReference type="ARBA" id="ARBA00022840"/>
    </source>
</evidence>
<dbReference type="SUPFAM" id="SSF52540">
    <property type="entry name" value="P-loop containing nucleoside triphosphate hydrolases"/>
    <property type="match status" value="1"/>
</dbReference>
<dbReference type="PANTHER" id="PTHR22942">
    <property type="entry name" value="RECA/RAD51/RADA DNA STRAND-PAIRING FAMILY MEMBER"/>
    <property type="match status" value="1"/>
</dbReference>
<dbReference type="GO" id="GO:0005524">
    <property type="term" value="F:ATP binding"/>
    <property type="evidence" value="ECO:0007669"/>
    <property type="project" value="UniProtKB-KW"/>
</dbReference>
<protein>
    <recommendedName>
        <fullName evidence="4">RecA family profile 1 domain-containing protein</fullName>
    </recommendedName>
</protein>
<gene>
    <name evidence="5" type="ORF">PUMCH_004591</name>
</gene>
<evidence type="ECO:0000259" key="4">
    <source>
        <dbReference type="PROSITE" id="PS50162"/>
    </source>
</evidence>
<dbReference type="InterPro" id="IPR020588">
    <property type="entry name" value="RecA_ATP-bd"/>
</dbReference>
<feature type="region of interest" description="Disordered" evidence="3">
    <location>
        <begin position="402"/>
        <end position="436"/>
    </location>
</feature>
<name>A0AAX4HFX2_9ASCO</name>
<organism evidence="5 6">
    <name type="scientific">Australozyma saopauloensis</name>
    <dbReference type="NCBI Taxonomy" id="291208"/>
    <lineage>
        <taxon>Eukaryota</taxon>
        <taxon>Fungi</taxon>
        <taxon>Dikarya</taxon>
        <taxon>Ascomycota</taxon>
        <taxon>Saccharomycotina</taxon>
        <taxon>Pichiomycetes</taxon>
        <taxon>Metschnikowiaceae</taxon>
        <taxon>Australozyma</taxon>
    </lineage>
</organism>
<dbReference type="GO" id="GO:0006312">
    <property type="term" value="P:mitotic recombination"/>
    <property type="evidence" value="ECO:0007669"/>
    <property type="project" value="TreeGrafter"/>
</dbReference>
<dbReference type="InterPro" id="IPR003593">
    <property type="entry name" value="AAA+_ATPase"/>
</dbReference>
<dbReference type="RefSeq" id="XP_062879592.1">
    <property type="nucleotide sequence ID" value="XM_063023522.1"/>
</dbReference>
<reference evidence="5 6" key="1">
    <citation type="submission" date="2023-10" db="EMBL/GenBank/DDBJ databases">
        <title>Draft Genome Sequence of Candida saopaulonensis from a very Premature Infant with Sepsis.</title>
        <authorList>
            <person name="Ning Y."/>
            <person name="Dai R."/>
            <person name="Xiao M."/>
            <person name="Xu Y."/>
            <person name="Yan Q."/>
            <person name="Zhang L."/>
        </authorList>
    </citation>
    <scope>NUCLEOTIDE SEQUENCE [LARGE SCALE GENOMIC DNA]</scope>
    <source>
        <strain evidence="5 6">19XY460</strain>
    </source>
</reference>
<evidence type="ECO:0000256" key="1">
    <source>
        <dbReference type="ARBA" id="ARBA00022741"/>
    </source>
</evidence>
<evidence type="ECO:0000313" key="5">
    <source>
        <dbReference type="EMBL" id="WPK27214.1"/>
    </source>
</evidence>
<dbReference type="InterPro" id="IPR027417">
    <property type="entry name" value="P-loop_NTPase"/>
</dbReference>
<dbReference type="InterPro" id="IPR013632">
    <property type="entry name" value="Rad51_C"/>
</dbReference>
<dbReference type="GO" id="GO:0000730">
    <property type="term" value="P:DNA recombinase assembly"/>
    <property type="evidence" value="ECO:0007669"/>
    <property type="project" value="TreeGrafter"/>
</dbReference>
<keyword evidence="6" id="KW-1185">Reference proteome</keyword>
<dbReference type="GO" id="GO:0140664">
    <property type="term" value="F:ATP-dependent DNA damage sensor activity"/>
    <property type="evidence" value="ECO:0007669"/>
    <property type="project" value="InterPro"/>
</dbReference>
<sequence length="471" mass="52334">MDLSQQFVIDYANDELHLLEAWLAVAGITTVDLMIMRRENPEKMADLLASKLGKPIGQTKPLLDAFEAVVGQSLTPALPTSSPECVKVGLPSLDLQLHGGCAIGEVTEIFGASGTGKSQFLLNLAINSQKILDETGNPAGCIYISTEAGIETRRLADFSQAGTDMENIAYIHCSDTENQDHIIFTQLPAKLALAQSSGRSFRTVLIDSISHHLRANDSFLNSVEFLKDHLAHQELEFGADQSYLKLKLEFDAMSSLFFRADRSYRLRAAKEYYLLQLHWYLQTLARKFQVAVVVSNQVSDMMDSDITTLDVPPEELADPLNFDFQVGTFSGWDAPAYQSQDTMFLLGTSTQTTTQPDTEVRISGAELNRKRCIPALGYTWTKLISHRILLWKRYVWSNLQPAKRHSAGPGDANSDISQRPHTAEEDGENDDSAPKRKLHARRFARVISPAWAPLLPPVEFVLLQKGLTPVT</sequence>